<organism evidence="1 2">
    <name type="scientific">Phytophthora megakarya</name>
    <dbReference type="NCBI Taxonomy" id="4795"/>
    <lineage>
        <taxon>Eukaryota</taxon>
        <taxon>Sar</taxon>
        <taxon>Stramenopiles</taxon>
        <taxon>Oomycota</taxon>
        <taxon>Peronosporomycetes</taxon>
        <taxon>Peronosporales</taxon>
        <taxon>Peronosporaceae</taxon>
        <taxon>Phytophthora</taxon>
    </lineage>
</organism>
<dbReference type="STRING" id="4795.A0A225UAY2"/>
<accession>A0A225UAY2</accession>
<proteinExistence type="predicted"/>
<dbReference type="PANTHER" id="PTHR11439:SF483">
    <property type="entry name" value="PEPTIDE SYNTHASE GLIP-LIKE, PUTATIVE (AFU_ORTHOLOGUE AFUA_3G12920)-RELATED"/>
    <property type="match status" value="1"/>
</dbReference>
<dbReference type="EMBL" id="NBNE01023053">
    <property type="protein sequence ID" value="OWY90397.1"/>
    <property type="molecule type" value="Genomic_DNA"/>
</dbReference>
<sequence>MGKSHLFLGMKVECVADATVLLTQGSYIEEIQHRFVLDATRPAPMPMVAITRLDFNNDSSTDAERVYTVKMSYRQLCYIYLVRVTRPEILFTVGQLTRHAAAPRNMAWDVVEYRFLYLRAITGLKMKFQPTSDEIVVATDADWASDREDRKRGSGSVLYLFGCPADGRKSSTAAEYISTGIEIEGTLMVQPIGNEVPQKDLSLKLKMGVQPSFTRLQCRGHSETQTTVDGKYHAVKDLIYKVS</sequence>
<dbReference type="AlphaFoldDB" id="A0A225UAY2"/>
<evidence type="ECO:0000313" key="1">
    <source>
        <dbReference type="EMBL" id="OWY90397.1"/>
    </source>
</evidence>
<protein>
    <submittedName>
        <fullName evidence="1">Uncharacterized protein</fullName>
    </submittedName>
</protein>
<dbReference type="PANTHER" id="PTHR11439">
    <property type="entry name" value="GAG-POL-RELATED RETROTRANSPOSON"/>
    <property type="match status" value="1"/>
</dbReference>
<keyword evidence="2" id="KW-1185">Reference proteome</keyword>
<dbReference type="Proteomes" id="UP000198211">
    <property type="component" value="Unassembled WGS sequence"/>
</dbReference>
<reference evidence="2" key="1">
    <citation type="submission" date="2017-03" db="EMBL/GenBank/DDBJ databases">
        <title>Phytopthora megakarya and P. palmivora, two closely related causual agents of cacao black pod achieved similar genome size and gene model numbers by different mechanisms.</title>
        <authorList>
            <person name="Ali S."/>
            <person name="Shao J."/>
            <person name="Larry D.J."/>
            <person name="Kronmiller B."/>
            <person name="Shen D."/>
            <person name="Strem M.D."/>
            <person name="Melnick R.L."/>
            <person name="Guiltinan M.J."/>
            <person name="Tyler B.M."/>
            <person name="Meinhardt L.W."/>
            <person name="Bailey B.A."/>
        </authorList>
    </citation>
    <scope>NUCLEOTIDE SEQUENCE [LARGE SCALE GENOMIC DNA]</scope>
    <source>
        <strain evidence="2">zdho120</strain>
    </source>
</reference>
<comment type="caution">
    <text evidence="1">The sequence shown here is derived from an EMBL/GenBank/DDBJ whole genome shotgun (WGS) entry which is preliminary data.</text>
</comment>
<evidence type="ECO:0000313" key="2">
    <source>
        <dbReference type="Proteomes" id="UP000198211"/>
    </source>
</evidence>
<gene>
    <name evidence="1" type="ORF">PHMEG_00041487</name>
</gene>
<name>A0A225UAY2_9STRA</name>